<reference evidence="4" key="3">
    <citation type="journal article" date="2019" name="Int. J. Syst. Evol. Microbiol.">
        <title>The Global Catalogue of Microorganisms (GCM) 10K type strain sequencing project: providing services to taxonomists for standard genome sequencing and annotation.</title>
        <authorList>
            <consortium name="The Broad Institute Genomics Platform"/>
            <consortium name="The Broad Institute Genome Sequencing Center for Infectious Disease"/>
            <person name="Wu L."/>
            <person name="Ma J."/>
        </authorList>
    </citation>
    <scope>NUCLEOTIDE SEQUENCE [LARGE SCALE GENOMIC DNA]</scope>
    <source>
        <strain evidence="4">NBRC 105001</strain>
    </source>
</reference>
<keyword evidence="4" id="KW-1185">Reference proteome</keyword>
<reference evidence="1" key="1">
    <citation type="journal article" date="2014" name="Int. J. Syst. Evol. Microbiol.">
        <title>Complete genome of a new Firmicutes species belonging to the dominant human colonic microbiota ('Ruminococcus bicirculans') reveals two chromosomes and a selective capacity to utilize plant glucans.</title>
        <authorList>
            <consortium name="NISC Comparative Sequencing Program"/>
            <person name="Wegmann U."/>
            <person name="Louis P."/>
            <person name="Goesmann A."/>
            <person name="Henrissat B."/>
            <person name="Duncan S.H."/>
            <person name="Flint H.J."/>
        </authorList>
    </citation>
    <scope>NUCLEOTIDE SEQUENCE</scope>
    <source>
        <strain evidence="1">NBRC 105001</strain>
    </source>
</reference>
<comment type="caution">
    <text evidence="2">The sequence shown here is derived from an EMBL/GenBank/DDBJ whole genome shotgun (WGS) entry which is preliminary data.</text>
</comment>
<dbReference type="Proteomes" id="UP000239273">
    <property type="component" value="Unassembled WGS sequence"/>
</dbReference>
<evidence type="ECO:0000313" key="3">
    <source>
        <dbReference type="Proteomes" id="UP000239273"/>
    </source>
</evidence>
<gene>
    <name evidence="2" type="ORF">BTO23_15830</name>
    <name evidence="1" type="ORF">GCM10007855_00500</name>
</gene>
<organism evidence="2 3">
    <name type="scientific">Aliivibrio sifiae</name>
    <dbReference type="NCBI Taxonomy" id="566293"/>
    <lineage>
        <taxon>Bacteria</taxon>
        <taxon>Pseudomonadati</taxon>
        <taxon>Pseudomonadota</taxon>
        <taxon>Gammaproteobacteria</taxon>
        <taxon>Vibrionales</taxon>
        <taxon>Vibrionaceae</taxon>
        <taxon>Aliivibrio</taxon>
    </lineage>
</organism>
<evidence type="ECO:0000313" key="2">
    <source>
        <dbReference type="EMBL" id="PQJ87573.1"/>
    </source>
</evidence>
<accession>A0A2S7X883</accession>
<sequence length="186" mass="21991">MNEYYFPKENTYTPMYEVPEEYEEGAYSTRFTFPSKPIPVLSKYKLKESYQISDIILHPEFSISLNIYNSINIKNIYGGNWIPILLKDKGEHEFMMLQLANELNVIDHEKSEFKRKKRGSISGMKKLILDPDKIESIPLYKRLIFKDESWGFHTFYHKKIVEKIMSMNPTGIEFIPVNNFNDSWVG</sequence>
<evidence type="ECO:0000313" key="4">
    <source>
        <dbReference type="Proteomes" id="UP001156660"/>
    </source>
</evidence>
<proteinExistence type="predicted"/>
<dbReference type="AlphaFoldDB" id="A0A2S7X883"/>
<name>A0A2S7X883_9GAMM</name>
<dbReference type="Proteomes" id="UP001156660">
    <property type="component" value="Unassembled WGS sequence"/>
</dbReference>
<dbReference type="EMBL" id="BSOU01000001">
    <property type="protein sequence ID" value="GLR73177.1"/>
    <property type="molecule type" value="Genomic_DNA"/>
</dbReference>
<evidence type="ECO:0000313" key="1">
    <source>
        <dbReference type="EMBL" id="GLR73177.1"/>
    </source>
</evidence>
<dbReference type="OrthoDB" id="5916913at2"/>
<dbReference type="RefSeq" id="WP_061006030.1">
    <property type="nucleotide sequence ID" value="NZ_BSOU01000001.1"/>
</dbReference>
<reference evidence="1" key="4">
    <citation type="submission" date="2023-01" db="EMBL/GenBank/DDBJ databases">
        <title>Draft genome sequence of Aliivibrio sifiae strain NBRC 105001.</title>
        <authorList>
            <person name="Sun Q."/>
            <person name="Mori K."/>
        </authorList>
    </citation>
    <scope>NUCLEOTIDE SEQUENCE</scope>
    <source>
        <strain evidence="1">NBRC 105001</strain>
    </source>
</reference>
<reference evidence="2 3" key="2">
    <citation type="submission" date="2016-12" db="EMBL/GenBank/DDBJ databases">
        <title>Diversity of luminous bacteria.</title>
        <authorList>
            <person name="Yoshizawa S."/>
            <person name="Kogure K."/>
        </authorList>
    </citation>
    <scope>NUCLEOTIDE SEQUENCE [LARGE SCALE GENOMIC DNA]</scope>
    <source>
        <strain evidence="2 3">NBRC 105001</strain>
    </source>
</reference>
<dbReference type="EMBL" id="MSCP01000002">
    <property type="protein sequence ID" value="PQJ87573.1"/>
    <property type="molecule type" value="Genomic_DNA"/>
</dbReference>
<protein>
    <submittedName>
        <fullName evidence="2">Uncharacterized protein</fullName>
    </submittedName>
</protein>